<keyword evidence="3" id="KW-1185">Reference proteome</keyword>
<name>A0AAV8WLE9_9CUCU</name>
<feature type="compositionally biased region" description="Polar residues" evidence="1">
    <location>
        <begin position="96"/>
        <end position="111"/>
    </location>
</feature>
<sequence>DLNDFQWSTSISIINDNEQFVRIPYYGDIKLTIINSACTTFLIIDSVSQVEISARDIRVRLSMHEIEGPIKLKEKSDFSSASISKLSASEDLGRSLSDTSVPESRRPQSGFQKLPTVAEQSHIYTSVYIPAKRRWSDTTMTKSSTTTSLLVNTLPMKDIWS</sequence>
<protein>
    <submittedName>
        <fullName evidence="2">Uncharacterized protein</fullName>
    </submittedName>
</protein>
<accession>A0AAV8WLE9</accession>
<dbReference type="Proteomes" id="UP001162156">
    <property type="component" value="Unassembled WGS sequence"/>
</dbReference>
<proteinExistence type="predicted"/>
<organism evidence="2 3">
    <name type="scientific">Rhamnusium bicolor</name>
    <dbReference type="NCBI Taxonomy" id="1586634"/>
    <lineage>
        <taxon>Eukaryota</taxon>
        <taxon>Metazoa</taxon>
        <taxon>Ecdysozoa</taxon>
        <taxon>Arthropoda</taxon>
        <taxon>Hexapoda</taxon>
        <taxon>Insecta</taxon>
        <taxon>Pterygota</taxon>
        <taxon>Neoptera</taxon>
        <taxon>Endopterygota</taxon>
        <taxon>Coleoptera</taxon>
        <taxon>Polyphaga</taxon>
        <taxon>Cucujiformia</taxon>
        <taxon>Chrysomeloidea</taxon>
        <taxon>Cerambycidae</taxon>
        <taxon>Lepturinae</taxon>
        <taxon>Rhagiini</taxon>
        <taxon>Rhamnusium</taxon>
    </lineage>
</organism>
<evidence type="ECO:0000256" key="1">
    <source>
        <dbReference type="SAM" id="MobiDB-lite"/>
    </source>
</evidence>
<evidence type="ECO:0000313" key="2">
    <source>
        <dbReference type="EMBL" id="KAJ8927595.1"/>
    </source>
</evidence>
<comment type="caution">
    <text evidence="2">The sequence shown here is derived from an EMBL/GenBank/DDBJ whole genome shotgun (WGS) entry which is preliminary data.</text>
</comment>
<reference evidence="2" key="1">
    <citation type="journal article" date="2023" name="Insect Mol. Biol.">
        <title>Genome sequencing provides insights into the evolution of gene families encoding plant cell wall-degrading enzymes in longhorned beetles.</title>
        <authorList>
            <person name="Shin N.R."/>
            <person name="Okamura Y."/>
            <person name="Kirsch R."/>
            <person name="Pauchet Y."/>
        </authorList>
    </citation>
    <scope>NUCLEOTIDE SEQUENCE</scope>
    <source>
        <strain evidence="2">RBIC_L_NR</strain>
    </source>
</reference>
<gene>
    <name evidence="2" type="ORF">NQ314_019922</name>
</gene>
<feature type="non-terminal residue" evidence="2">
    <location>
        <position position="1"/>
    </location>
</feature>
<evidence type="ECO:0000313" key="3">
    <source>
        <dbReference type="Proteomes" id="UP001162156"/>
    </source>
</evidence>
<feature type="region of interest" description="Disordered" evidence="1">
    <location>
        <begin position="86"/>
        <end position="112"/>
    </location>
</feature>
<dbReference type="EMBL" id="JANEYF010005590">
    <property type="protein sequence ID" value="KAJ8927595.1"/>
    <property type="molecule type" value="Genomic_DNA"/>
</dbReference>
<dbReference type="AlphaFoldDB" id="A0AAV8WLE9"/>